<sequence>MAIAVLYRYTKRFWSKTIAEGVFRPGELILFFSPVSDEEQGRGASSLPPFP</sequence>
<organism evidence="1 2">
    <name type="scientific">Methanogenium marinum</name>
    <dbReference type="NCBI Taxonomy" id="348610"/>
    <lineage>
        <taxon>Archaea</taxon>
        <taxon>Methanobacteriati</taxon>
        <taxon>Methanobacteriota</taxon>
        <taxon>Stenosarchaea group</taxon>
        <taxon>Methanomicrobia</taxon>
        <taxon>Methanomicrobiales</taxon>
        <taxon>Methanomicrobiaceae</taxon>
        <taxon>Methanogenium</taxon>
    </lineage>
</organism>
<dbReference type="EMBL" id="JAKELO010000002">
    <property type="protein sequence ID" value="MDE4907802.1"/>
    <property type="molecule type" value="Genomic_DNA"/>
</dbReference>
<dbReference type="RefSeq" id="WP_274924448.1">
    <property type="nucleotide sequence ID" value="NZ_JAKELO010000002.1"/>
</dbReference>
<gene>
    <name evidence="1" type="ORF">L0665_04140</name>
</gene>
<comment type="caution">
    <text evidence="1">The sequence shown here is derived from an EMBL/GenBank/DDBJ whole genome shotgun (WGS) entry which is preliminary data.</text>
</comment>
<keyword evidence="2" id="KW-1185">Reference proteome</keyword>
<name>A0A9Q4KS94_9EURY</name>
<reference evidence="1" key="1">
    <citation type="submission" date="2022-01" db="EMBL/GenBank/DDBJ databases">
        <title>Draft genome of Methanogenium marinum DSM 15558.</title>
        <authorList>
            <person name="Chen S.-C."/>
            <person name="You Y.-T."/>
        </authorList>
    </citation>
    <scope>NUCLEOTIDE SEQUENCE</scope>
    <source>
        <strain evidence="1">DSM 15558</strain>
    </source>
</reference>
<dbReference type="AlphaFoldDB" id="A0A9Q4KS94"/>
<protein>
    <submittedName>
        <fullName evidence="1">Uncharacterized protein</fullName>
    </submittedName>
</protein>
<dbReference type="Proteomes" id="UP001143747">
    <property type="component" value="Unassembled WGS sequence"/>
</dbReference>
<proteinExistence type="predicted"/>
<accession>A0A9Q4KS94</accession>
<evidence type="ECO:0000313" key="1">
    <source>
        <dbReference type="EMBL" id="MDE4907802.1"/>
    </source>
</evidence>
<evidence type="ECO:0000313" key="2">
    <source>
        <dbReference type="Proteomes" id="UP001143747"/>
    </source>
</evidence>